<name>A0AAE9YNJ4_9GAMM</name>
<reference evidence="2 3" key="2">
    <citation type="journal article" date="2022" name="Mar. Drugs">
        <title>Bioassay-Guided Fractionation Leads to the Detection of Cholic Acid Generated by the Rare Thalassomonas sp.</title>
        <authorList>
            <person name="Pheiffer F."/>
            <person name="Schneider Y.K."/>
            <person name="Hansen E.H."/>
            <person name="Andersen J.H."/>
            <person name="Isaksson J."/>
            <person name="Busche T."/>
            <person name="R C."/>
            <person name="Kalinowski J."/>
            <person name="Zyl L.V."/>
            <person name="Trindade M."/>
        </authorList>
    </citation>
    <scope>NUCLEOTIDE SEQUENCE [LARGE SCALE GENOMIC DNA]</scope>
    <source>
        <strain evidence="2 3">A5K-106</strain>
    </source>
</reference>
<dbReference type="InterPro" id="IPR001387">
    <property type="entry name" value="Cro/C1-type_HTH"/>
</dbReference>
<evidence type="ECO:0000259" key="1">
    <source>
        <dbReference type="PROSITE" id="PS50943"/>
    </source>
</evidence>
<evidence type="ECO:0000313" key="3">
    <source>
        <dbReference type="Proteomes" id="UP000032568"/>
    </source>
</evidence>
<evidence type="ECO:0000313" key="2">
    <source>
        <dbReference type="EMBL" id="WDD97349.1"/>
    </source>
</evidence>
<dbReference type="EMBL" id="CP059735">
    <property type="protein sequence ID" value="WDD97349.1"/>
    <property type="molecule type" value="Genomic_DNA"/>
</dbReference>
<dbReference type="PROSITE" id="PS50943">
    <property type="entry name" value="HTH_CROC1"/>
    <property type="match status" value="1"/>
</dbReference>
<organism evidence="2 3">
    <name type="scientific">Thalassomonas actiniarum</name>
    <dbReference type="NCBI Taxonomy" id="485447"/>
    <lineage>
        <taxon>Bacteria</taxon>
        <taxon>Pseudomonadati</taxon>
        <taxon>Pseudomonadota</taxon>
        <taxon>Gammaproteobacteria</taxon>
        <taxon>Alteromonadales</taxon>
        <taxon>Colwelliaceae</taxon>
        <taxon>Thalassomonas</taxon>
    </lineage>
</organism>
<sequence length="75" mass="8437">MDGRMLLNSKNLKKLRKIKGLSQEKLAQECKDHRIQLSIASIKRAETGKQVLYRTAAALASYYQVSIDEICSQPG</sequence>
<dbReference type="GO" id="GO:0003677">
    <property type="term" value="F:DNA binding"/>
    <property type="evidence" value="ECO:0007669"/>
    <property type="project" value="InterPro"/>
</dbReference>
<dbReference type="RefSeq" id="WP_044835516.1">
    <property type="nucleotide sequence ID" value="NZ_CP059735.1"/>
</dbReference>
<protein>
    <submittedName>
        <fullName evidence="2">Helix-turn-helix transcriptional regulator</fullName>
    </submittedName>
</protein>
<dbReference type="KEGG" id="tact:SG35_018710"/>
<dbReference type="Pfam" id="PF01381">
    <property type="entry name" value="HTH_3"/>
    <property type="match status" value="1"/>
</dbReference>
<dbReference type="Proteomes" id="UP000032568">
    <property type="component" value="Chromosome"/>
</dbReference>
<dbReference type="Gene3D" id="1.10.260.40">
    <property type="entry name" value="lambda repressor-like DNA-binding domains"/>
    <property type="match status" value="1"/>
</dbReference>
<reference evidence="2 3" key="1">
    <citation type="journal article" date="2015" name="Genome Announc.">
        <title>Draft Genome Sequences of Marine Isolates of Thalassomonas viridans and Thalassomonas actiniarum.</title>
        <authorList>
            <person name="Olonade I."/>
            <person name="van Zyl L.J."/>
            <person name="Trindade M."/>
        </authorList>
    </citation>
    <scope>NUCLEOTIDE SEQUENCE [LARGE SCALE GENOMIC DNA]</scope>
    <source>
        <strain evidence="2 3">A5K-106</strain>
    </source>
</reference>
<keyword evidence="3" id="KW-1185">Reference proteome</keyword>
<dbReference type="InterPro" id="IPR010982">
    <property type="entry name" value="Lambda_DNA-bd_dom_sf"/>
</dbReference>
<dbReference type="SUPFAM" id="SSF47413">
    <property type="entry name" value="lambda repressor-like DNA-binding domains"/>
    <property type="match status" value="1"/>
</dbReference>
<dbReference type="CDD" id="cd00093">
    <property type="entry name" value="HTH_XRE"/>
    <property type="match status" value="1"/>
</dbReference>
<dbReference type="SMART" id="SM00530">
    <property type="entry name" value="HTH_XRE"/>
    <property type="match status" value="1"/>
</dbReference>
<feature type="domain" description="HTH cro/C1-type" evidence="1">
    <location>
        <begin position="12"/>
        <end position="70"/>
    </location>
</feature>
<gene>
    <name evidence="2" type="ORF">SG35_018710</name>
</gene>
<proteinExistence type="predicted"/>
<accession>A0AAE9YNJ4</accession>
<dbReference type="AlphaFoldDB" id="A0AAE9YNJ4"/>